<evidence type="ECO:0000256" key="3">
    <source>
        <dbReference type="ARBA" id="ARBA00066897"/>
    </source>
</evidence>
<dbReference type="RefSeq" id="WP_092127990.1">
    <property type="nucleotide sequence ID" value="NZ_FMYU01000003.1"/>
</dbReference>
<evidence type="ECO:0000313" key="5">
    <source>
        <dbReference type="Proteomes" id="UP000199411"/>
    </source>
</evidence>
<dbReference type="PANTHER" id="PTHR43475:SF1">
    <property type="entry name" value="METHYLTHIORIBOSE-1-PHOSPHATE ISOMERASE"/>
    <property type="match status" value="1"/>
</dbReference>
<gene>
    <name evidence="4" type="ORF">SAMN05660835_00523</name>
</gene>
<dbReference type="NCBIfam" id="TIGR00512">
    <property type="entry name" value="salvage_mtnA"/>
    <property type="match status" value="1"/>
</dbReference>
<dbReference type="EC" id="5.3.1.23" evidence="3"/>
<keyword evidence="5" id="KW-1185">Reference proteome</keyword>
<dbReference type="Gene3D" id="1.20.120.420">
    <property type="entry name" value="translation initiation factor eif-2b, domain 1"/>
    <property type="match status" value="1"/>
</dbReference>
<evidence type="ECO:0000256" key="1">
    <source>
        <dbReference type="ARBA" id="ARBA00009117"/>
    </source>
</evidence>
<proteinExistence type="inferred from homology"/>
<sequence>MGGYSPFIFTDNDEFIVIDQRFLPQIKKVKLENLNDTCMAIKDMIVRGAPLIGIVAAFGYYLAIKNAKDLDELNQASLTAYTNLLATRPTAVNLKWAVESQKKLIEQNAFLPVEKIIKKVRANAFGIFEDQKKADYEMAKNALVLFDKKMRILTHCNTGSFATGGIGTALGIIKYAAQQNLVEEVYVDETRPYFQGSRITAFELSKENINYKIVTDSACGILMQKKLIDCIIVGADRIAKNGDVANKVGTYCLAQLAKLHNVKFFVAAPESTIDRSLNNLSDLDIEIRDSSEILNFNGVNLAPDGAKALYFAFDVTPNYLIDSIITEKGIYRPDFEL</sequence>
<keyword evidence="2 4" id="KW-0413">Isomerase</keyword>
<dbReference type="SUPFAM" id="SSF100950">
    <property type="entry name" value="NagB/RpiA/CoA transferase-like"/>
    <property type="match status" value="1"/>
</dbReference>
<organism evidence="4 5">
    <name type="scientific">Desulfurella multipotens</name>
    <dbReference type="NCBI Taxonomy" id="79269"/>
    <lineage>
        <taxon>Bacteria</taxon>
        <taxon>Pseudomonadati</taxon>
        <taxon>Campylobacterota</taxon>
        <taxon>Desulfurellia</taxon>
        <taxon>Desulfurellales</taxon>
        <taxon>Desulfurellaceae</taxon>
        <taxon>Desulfurella</taxon>
    </lineage>
</organism>
<dbReference type="NCBIfam" id="NF004326">
    <property type="entry name" value="PRK05720.1"/>
    <property type="match status" value="1"/>
</dbReference>
<dbReference type="PANTHER" id="PTHR43475">
    <property type="entry name" value="METHYLTHIORIBOSE-1-PHOSPHATE ISOMERASE"/>
    <property type="match status" value="1"/>
</dbReference>
<dbReference type="InterPro" id="IPR005251">
    <property type="entry name" value="IF-M1Pi"/>
</dbReference>
<dbReference type="FunFam" id="3.40.50.10470:FF:000006">
    <property type="entry name" value="Methylthioribose-1-phosphate isomerase"/>
    <property type="match status" value="1"/>
</dbReference>
<accession>A0A1G6K067</accession>
<dbReference type="GO" id="GO:0019509">
    <property type="term" value="P:L-methionine salvage from methylthioadenosine"/>
    <property type="evidence" value="ECO:0007669"/>
    <property type="project" value="TreeGrafter"/>
</dbReference>
<protein>
    <recommendedName>
        <fullName evidence="3">S-methyl-5-thioribose-1-phosphate isomerase</fullName>
        <ecNumber evidence="3">5.3.1.23</ecNumber>
    </recommendedName>
</protein>
<comment type="similarity">
    <text evidence="1">Belongs to the eIF-2B alpha/beta/delta subunits family. MtnA subfamily.</text>
</comment>
<dbReference type="EMBL" id="FMYU01000003">
    <property type="protein sequence ID" value="SDC24278.1"/>
    <property type="molecule type" value="Genomic_DNA"/>
</dbReference>
<dbReference type="InterPro" id="IPR027363">
    <property type="entry name" value="M1Pi_N"/>
</dbReference>
<dbReference type="OrthoDB" id="9803436at2"/>
<dbReference type="InterPro" id="IPR037171">
    <property type="entry name" value="NagB/RpiA_transferase-like"/>
</dbReference>
<reference evidence="5" key="1">
    <citation type="submission" date="2016-10" db="EMBL/GenBank/DDBJ databases">
        <authorList>
            <person name="Varghese N."/>
            <person name="Submissions S."/>
        </authorList>
    </citation>
    <scope>NUCLEOTIDE SEQUENCE [LARGE SCALE GENOMIC DNA]</scope>
    <source>
        <strain evidence="5">DSM 8415</strain>
    </source>
</reference>
<dbReference type="InterPro" id="IPR042529">
    <property type="entry name" value="IF_2B-like_C"/>
</dbReference>
<evidence type="ECO:0000256" key="2">
    <source>
        <dbReference type="ARBA" id="ARBA00023235"/>
    </source>
</evidence>
<dbReference type="NCBIfam" id="TIGR00524">
    <property type="entry name" value="eIF-2B_rel"/>
    <property type="match status" value="1"/>
</dbReference>
<name>A0A1G6K067_9BACT</name>
<dbReference type="Pfam" id="PF01008">
    <property type="entry name" value="IF-2B"/>
    <property type="match status" value="1"/>
</dbReference>
<dbReference type="InterPro" id="IPR000649">
    <property type="entry name" value="IF-2B-related"/>
</dbReference>
<dbReference type="Gene3D" id="3.40.50.10470">
    <property type="entry name" value="Translation initiation factor eif-2b, domain 2"/>
    <property type="match status" value="1"/>
</dbReference>
<dbReference type="InterPro" id="IPR011559">
    <property type="entry name" value="Initiation_fac_2B_a/b/d"/>
</dbReference>
<dbReference type="Proteomes" id="UP000199411">
    <property type="component" value="Unassembled WGS sequence"/>
</dbReference>
<evidence type="ECO:0000313" key="4">
    <source>
        <dbReference type="EMBL" id="SDC24278.1"/>
    </source>
</evidence>
<dbReference type="AlphaFoldDB" id="A0A1G6K067"/>
<dbReference type="GO" id="GO:0046523">
    <property type="term" value="F:S-methyl-5-thioribose-1-phosphate isomerase activity"/>
    <property type="evidence" value="ECO:0007669"/>
    <property type="project" value="UniProtKB-EC"/>
</dbReference>